<evidence type="ECO:0000313" key="1">
    <source>
        <dbReference type="EMBL" id="MCK6264927.1"/>
    </source>
</evidence>
<name>A0A9X1XKG9_9VIBR</name>
<reference evidence="1" key="1">
    <citation type="submission" date="2021-11" db="EMBL/GenBank/DDBJ databases">
        <title>Vibrio ZSDE26 sp. nov. and Vibrio ZSDZ34 sp. nov., isolated from coastal seawater in Qingdao.</title>
        <authorList>
            <person name="Zhang P."/>
        </authorList>
    </citation>
    <scope>NUCLEOTIDE SEQUENCE</scope>
    <source>
        <strain evidence="1">ZSDE26</strain>
    </source>
</reference>
<dbReference type="EMBL" id="JAJHVV010000011">
    <property type="protein sequence ID" value="MCK6264927.1"/>
    <property type="molecule type" value="Genomic_DNA"/>
</dbReference>
<proteinExistence type="predicted"/>
<dbReference type="Gene3D" id="3.40.50.720">
    <property type="entry name" value="NAD(P)-binding Rossmann-like Domain"/>
    <property type="match status" value="1"/>
</dbReference>
<dbReference type="InterPro" id="IPR036291">
    <property type="entry name" value="NAD(P)-bd_dom_sf"/>
</dbReference>
<dbReference type="Pfam" id="PF08732">
    <property type="entry name" value="HIM1"/>
    <property type="match status" value="1"/>
</dbReference>
<dbReference type="Proteomes" id="UP001139559">
    <property type="component" value="Unassembled WGS sequence"/>
</dbReference>
<sequence>MSTLGDNTVVILAGASGLVGTEVLKQVLEDDTISRVYALTRKELPFFHSKLEQIQDNELNIVEWNNENPTPEIGVICLGTTLKQAGSKEKLEHVDYQLVCDVASSMKTLGVKKIAVVSSIGASSYSLSHYLKCKGRMEETISGMEFEKVVFARPGPLTGLREETRNNEVVIEYIFKVLAPFMVGPLAKYIPIKADKVAKAMLCELFDHSGESPKTLNSSEMKRLISRYSA</sequence>
<organism evidence="1 2">
    <name type="scientific">Vibrio amylolyticus</name>
    <dbReference type="NCBI Taxonomy" id="2847292"/>
    <lineage>
        <taxon>Bacteria</taxon>
        <taxon>Pseudomonadati</taxon>
        <taxon>Pseudomonadota</taxon>
        <taxon>Gammaproteobacteria</taxon>
        <taxon>Vibrionales</taxon>
        <taxon>Vibrionaceae</taxon>
        <taxon>Vibrio</taxon>
    </lineage>
</organism>
<dbReference type="RefSeq" id="WP_248010011.1">
    <property type="nucleotide sequence ID" value="NZ_JAJHVV010000011.1"/>
</dbReference>
<dbReference type="PANTHER" id="PTHR14097">
    <property type="entry name" value="OXIDOREDUCTASE HTATIP2"/>
    <property type="match status" value="1"/>
</dbReference>
<dbReference type="SUPFAM" id="SSF51735">
    <property type="entry name" value="NAD(P)-binding Rossmann-fold domains"/>
    <property type="match status" value="1"/>
</dbReference>
<dbReference type="AlphaFoldDB" id="A0A9X1XKG9"/>
<gene>
    <name evidence="1" type="ORF">KP803_16735</name>
</gene>
<keyword evidence="2" id="KW-1185">Reference proteome</keyword>
<accession>A0A9X1XKG9</accession>
<comment type="caution">
    <text evidence="1">The sequence shown here is derived from an EMBL/GenBank/DDBJ whole genome shotgun (WGS) entry which is preliminary data.</text>
</comment>
<dbReference type="InterPro" id="IPR014843">
    <property type="entry name" value="Him1/Fmp52"/>
</dbReference>
<dbReference type="PANTHER" id="PTHR14097:SF7">
    <property type="entry name" value="OXIDOREDUCTASE HTATIP2"/>
    <property type="match status" value="1"/>
</dbReference>
<protein>
    <submittedName>
        <fullName evidence="1">NAD(P)H-binding protein</fullName>
    </submittedName>
</protein>
<evidence type="ECO:0000313" key="2">
    <source>
        <dbReference type="Proteomes" id="UP001139559"/>
    </source>
</evidence>